<evidence type="ECO:0000313" key="4">
    <source>
        <dbReference type="Proteomes" id="UP000054639"/>
    </source>
</evidence>
<dbReference type="Proteomes" id="UP000254230">
    <property type="component" value="Unassembled WGS sequence"/>
</dbReference>
<gene>
    <name evidence="2" type="ORF">Lqua_1132</name>
    <name evidence="3" type="ORF">NCTC12376_01664</name>
</gene>
<keyword evidence="1" id="KW-1133">Transmembrane helix</keyword>
<accession>A0A378KUI1</accession>
<dbReference type="Proteomes" id="UP000054639">
    <property type="component" value="Unassembled WGS sequence"/>
</dbReference>
<proteinExistence type="predicted"/>
<keyword evidence="4" id="KW-1185">Reference proteome</keyword>
<keyword evidence="1" id="KW-0812">Transmembrane</keyword>
<dbReference type="EMBL" id="UGOW01000001">
    <property type="protein sequence ID" value="STY17849.1"/>
    <property type="molecule type" value="Genomic_DNA"/>
</dbReference>
<evidence type="ECO:0000313" key="5">
    <source>
        <dbReference type="Proteomes" id="UP000254230"/>
    </source>
</evidence>
<dbReference type="OrthoDB" id="5653276at2"/>
<reference evidence="3 5" key="2">
    <citation type="submission" date="2018-06" db="EMBL/GenBank/DDBJ databases">
        <authorList>
            <consortium name="Pathogen Informatics"/>
            <person name="Doyle S."/>
        </authorList>
    </citation>
    <scope>NUCLEOTIDE SEQUENCE [LARGE SCALE GENOMIC DNA]</scope>
    <source>
        <strain evidence="3 5">NCTC12376</strain>
    </source>
</reference>
<dbReference type="RefSeq" id="WP_058473321.1">
    <property type="nucleotide sequence ID" value="NZ_CAAAIL010000005.1"/>
</dbReference>
<dbReference type="EMBL" id="LNYR01000012">
    <property type="protein sequence ID" value="KTD50905.1"/>
    <property type="molecule type" value="Genomic_DNA"/>
</dbReference>
<name>A0A378KUI1_9GAMM</name>
<dbReference type="AlphaFoldDB" id="A0A378KUI1"/>
<protein>
    <submittedName>
        <fullName evidence="3">Uncharacterized protein</fullName>
    </submittedName>
</protein>
<feature type="transmembrane region" description="Helical" evidence="1">
    <location>
        <begin position="334"/>
        <end position="355"/>
    </location>
</feature>
<evidence type="ECO:0000256" key="1">
    <source>
        <dbReference type="SAM" id="Phobius"/>
    </source>
</evidence>
<feature type="transmembrane region" description="Helical" evidence="1">
    <location>
        <begin position="361"/>
        <end position="383"/>
    </location>
</feature>
<sequence length="409" mass="45813">MTQKNIILPRKRFKDTKQQLVGGNSTPIITVKKTKSNEHKNFALKKFQNFNAEENCALEKLSYDLLELCGVKVPKTYILPDEKGKYSILVSRIEPGYKDLLIWMGGKLTAKDRIIVFDTKTHMESFPKQYVLAKHTRNNQNKPIIGLYENVAVFAFLGDWDAVGNTLQNVGLVEYDEYCQLVKIDPGYCNYNDSSGYGFKQYLTNLTKLLKGESGFFYWGDRGKNTEIFQYSSPRQVIDGMERVSTLSNEALHSVIFNEKIPNLSQKARDNIYTVLTTRRDAYIEVLNSKKEIIETENDELHKSFTKHSSTKHSDVQSYQTTETSSLSTMDISMIVLSGFIGVVGIAALAISFIVLNSATLGVTGLVVTGIGIATALCGIGFFDMGICKNRQTTSDILLDFSDNSARPG</sequence>
<keyword evidence="1" id="KW-0472">Membrane</keyword>
<evidence type="ECO:0000313" key="2">
    <source>
        <dbReference type="EMBL" id="KTD50905.1"/>
    </source>
</evidence>
<evidence type="ECO:0000313" key="3">
    <source>
        <dbReference type="EMBL" id="STY17849.1"/>
    </source>
</evidence>
<reference evidence="2 4" key="1">
    <citation type="submission" date="2015-11" db="EMBL/GenBank/DDBJ databases">
        <title>Genomic analysis of 38 Legionella species identifies large and diverse effector repertoires.</title>
        <authorList>
            <person name="Burstein D."/>
            <person name="Amaro F."/>
            <person name="Zusman T."/>
            <person name="Lifshitz Z."/>
            <person name="Cohen O."/>
            <person name="Gilbert J.A."/>
            <person name="Pupko T."/>
            <person name="Shuman H.A."/>
            <person name="Segal G."/>
        </authorList>
    </citation>
    <scope>NUCLEOTIDE SEQUENCE [LARGE SCALE GENOMIC DNA]</scope>
    <source>
        <strain evidence="2 4">ATCC 49507</strain>
    </source>
</reference>
<organism evidence="3 5">
    <name type="scientific">Legionella quateirensis</name>
    <dbReference type="NCBI Taxonomy" id="45072"/>
    <lineage>
        <taxon>Bacteria</taxon>
        <taxon>Pseudomonadati</taxon>
        <taxon>Pseudomonadota</taxon>
        <taxon>Gammaproteobacteria</taxon>
        <taxon>Legionellales</taxon>
        <taxon>Legionellaceae</taxon>
        <taxon>Legionella</taxon>
    </lineage>
</organism>